<protein>
    <submittedName>
        <fullName evidence="1">PD-(D/E)XK nuclease family protein</fullName>
    </submittedName>
</protein>
<name>A0ABZ2QBL3_9FLAO</name>
<dbReference type="InterPro" id="IPR029470">
    <property type="entry name" value="PDDEXK_4"/>
</dbReference>
<gene>
    <name evidence="1" type="ORF">V6624_03130</name>
</gene>
<dbReference type="Proteomes" id="UP001447857">
    <property type="component" value="Chromosome"/>
</dbReference>
<proteinExistence type="predicted"/>
<dbReference type="RefSeq" id="WP_111283316.1">
    <property type="nucleotide sequence ID" value="NZ_CP147988.1"/>
</dbReference>
<organism evidence="1 2">
    <name type="scientific">Flavobacterium ginsenosidimutans</name>
    <dbReference type="NCBI Taxonomy" id="687844"/>
    <lineage>
        <taxon>Bacteria</taxon>
        <taxon>Pseudomonadati</taxon>
        <taxon>Bacteroidota</taxon>
        <taxon>Flavobacteriia</taxon>
        <taxon>Flavobacteriales</taxon>
        <taxon>Flavobacteriaceae</taxon>
        <taxon>Flavobacterium</taxon>
    </lineage>
</organism>
<evidence type="ECO:0000313" key="1">
    <source>
        <dbReference type="EMBL" id="WXK50632.1"/>
    </source>
</evidence>
<keyword evidence="2" id="KW-1185">Reference proteome</keyword>
<sequence length="377" mass="44139">MLQLLDKIKIINKYQKEISDLSSEERFNIFRICGVNHYEVTHSAILTELLSNNSSHSFGNKFLIAFLKVLKRENLLSEDYHFSLEDIKVIPEFSTGELGRIDILIKNSNQCLIIENKIYANDQKKQLKRYETYAKNNFANYKLFYLTLFGDEASENSAQDSNYTTVSYSHTIINWLERCVEISAKNPVIRETLIQYINHLKYLTNNTSLSKMNNEIIELLSQNDNIEATFTIGERLNDVKNHLINKILLAQLNDLCKELNLVNESEEYDRVNTSWAGFQITNPEWKFFKIALEFEARGLRNSIIGLTHINRDDRKDETFEILKGRFKGNNKNWVWNDFPKYNSWNKDAMIAIQNGEMRNIFKIEIENILSKTKGLEM</sequence>
<accession>A0ABZ2QBL3</accession>
<dbReference type="Pfam" id="PF14281">
    <property type="entry name" value="PDDEXK_4"/>
    <property type="match status" value="1"/>
</dbReference>
<reference evidence="1 2" key="1">
    <citation type="submission" date="2024-02" db="EMBL/GenBank/DDBJ databases">
        <title>complete genome of Flavobacterium ginsenosidimutans Str. YTB16.</title>
        <authorList>
            <person name="Wang Q."/>
        </authorList>
    </citation>
    <scope>NUCLEOTIDE SEQUENCE [LARGE SCALE GENOMIC DNA]</scope>
    <source>
        <strain evidence="1 2">YTB16</strain>
    </source>
</reference>
<dbReference type="EMBL" id="CP147988">
    <property type="protein sequence ID" value="WXK50632.1"/>
    <property type="molecule type" value="Genomic_DNA"/>
</dbReference>
<evidence type="ECO:0000313" key="2">
    <source>
        <dbReference type="Proteomes" id="UP001447857"/>
    </source>
</evidence>